<dbReference type="Gene3D" id="1.25.40.10">
    <property type="entry name" value="Tetratricopeptide repeat domain"/>
    <property type="match status" value="1"/>
</dbReference>
<dbReference type="Pfam" id="PF08238">
    <property type="entry name" value="Sel1"/>
    <property type="match status" value="3"/>
</dbReference>
<dbReference type="RefSeq" id="WP_119761300.1">
    <property type="nucleotide sequence ID" value="NZ_QYUM01000003.1"/>
</dbReference>
<sequence>MLARASVSLAMLALASMAHAQQPPAVRPAAVQSSANQIPASELTITNDELAVDQWTNGRVRDALKIWMAQAKTGDADALYNLAQAFRLGIGVKPSEQAAAGLYKKAALAGHPSANERLGILLYKDPSRRAESVEYLERAAGGASVRAHYILGVMRVRGEYVPRDLAFAQLHLQCAVDGGVESARRPLAQIRMEMTPADKSRAIALVTGSPLK</sequence>
<gene>
    <name evidence="2" type="ORF">D3876_08195</name>
</gene>
<feature type="chain" id="PRO_5019543750" evidence="1">
    <location>
        <begin position="21"/>
        <end position="212"/>
    </location>
</feature>
<dbReference type="EMBL" id="QYUM01000003">
    <property type="protein sequence ID" value="RJF90251.1"/>
    <property type="molecule type" value="Genomic_DNA"/>
</dbReference>
<dbReference type="InterPro" id="IPR006597">
    <property type="entry name" value="Sel1-like"/>
</dbReference>
<reference evidence="2 3" key="1">
    <citation type="submission" date="2018-09" db="EMBL/GenBank/DDBJ databases">
        <authorList>
            <person name="Zhu H."/>
        </authorList>
    </citation>
    <scope>NUCLEOTIDE SEQUENCE [LARGE SCALE GENOMIC DNA]</scope>
    <source>
        <strain evidence="2 3">K2R01-6</strain>
    </source>
</reference>
<keyword evidence="3" id="KW-1185">Reference proteome</keyword>
<keyword evidence="1" id="KW-0732">Signal</keyword>
<feature type="signal peptide" evidence="1">
    <location>
        <begin position="1"/>
        <end position="20"/>
    </location>
</feature>
<dbReference type="InterPro" id="IPR011990">
    <property type="entry name" value="TPR-like_helical_dom_sf"/>
</dbReference>
<evidence type="ECO:0000313" key="3">
    <source>
        <dbReference type="Proteomes" id="UP000286100"/>
    </source>
</evidence>
<organism evidence="2 3">
    <name type="scientific">Sphingomonas cavernae</name>
    <dbReference type="NCBI Taxonomy" id="2320861"/>
    <lineage>
        <taxon>Bacteria</taxon>
        <taxon>Pseudomonadati</taxon>
        <taxon>Pseudomonadota</taxon>
        <taxon>Alphaproteobacteria</taxon>
        <taxon>Sphingomonadales</taxon>
        <taxon>Sphingomonadaceae</taxon>
        <taxon>Sphingomonas</taxon>
    </lineage>
</organism>
<comment type="caution">
    <text evidence="2">The sequence shown here is derived from an EMBL/GenBank/DDBJ whole genome shotgun (WGS) entry which is preliminary data.</text>
</comment>
<accession>A0A418WJM0</accession>
<dbReference type="PANTHER" id="PTHR45011:SF1">
    <property type="entry name" value="DAP3-BINDING CELL DEATH ENHANCER 1"/>
    <property type="match status" value="1"/>
</dbReference>
<dbReference type="SMART" id="SM00671">
    <property type="entry name" value="SEL1"/>
    <property type="match status" value="2"/>
</dbReference>
<dbReference type="AlphaFoldDB" id="A0A418WJM0"/>
<evidence type="ECO:0000313" key="2">
    <source>
        <dbReference type="EMBL" id="RJF90251.1"/>
    </source>
</evidence>
<protein>
    <submittedName>
        <fullName evidence="2">Sel1 repeat family protein</fullName>
    </submittedName>
</protein>
<dbReference type="PANTHER" id="PTHR45011">
    <property type="entry name" value="DAP3-BINDING CELL DEATH ENHANCER 1"/>
    <property type="match status" value="1"/>
</dbReference>
<name>A0A418WJM0_9SPHN</name>
<evidence type="ECO:0000256" key="1">
    <source>
        <dbReference type="SAM" id="SignalP"/>
    </source>
</evidence>
<dbReference type="OrthoDB" id="6810016at2"/>
<dbReference type="Proteomes" id="UP000286100">
    <property type="component" value="Unassembled WGS sequence"/>
</dbReference>
<dbReference type="InterPro" id="IPR052748">
    <property type="entry name" value="ISR_Activator"/>
</dbReference>
<dbReference type="SUPFAM" id="SSF81901">
    <property type="entry name" value="HCP-like"/>
    <property type="match status" value="1"/>
</dbReference>
<proteinExistence type="predicted"/>